<organism evidence="2">
    <name type="scientific">marine sediment metagenome</name>
    <dbReference type="NCBI Taxonomy" id="412755"/>
    <lineage>
        <taxon>unclassified sequences</taxon>
        <taxon>metagenomes</taxon>
        <taxon>ecological metagenomes</taxon>
    </lineage>
</organism>
<reference evidence="2" key="1">
    <citation type="journal article" date="2014" name="Front. Microbiol.">
        <title>High frequency of phylogenetically diverse reductive dehalogenase-homologous genes in deep subseafloor sedimentary metagenomes.</title>
        <authorList>
            <person name="Kawai M."/>
            <person name="Futagami T."/>
            <person name="Toyoda A."/>
            <person name="Takaki Y."/>
            <person name="Nishi S."/>
            <person name="Hori S."/>
            <person name="Arai W."/>
            <person name="Tsubouchi T."/>
            <person name="Morono Y."/>
            <person name="Uchiyama I."/>
            <person name="Ito T."/>
            <person name="Fujiyama A."/>
            <person name="Inagaki F."/>
            <person name="Takami H."/>
        </authorList>
    </citation>
    <scope>NUCLEOTIDE SEQUENCE</scope>
    <source>
        <strain evidence="2">Expedition CK06-06</strain>
    </source>
</reference>
<name>X1KM51_9ZZZZ</name>
<feature type="region of interest" description="Disordered" evidence="1">
    <location>
        <begin position="53"/>
        <end position="119"/>
    </location>
</feature>
<feature type="compositionally biased region" description="Low complexity" evidence="1">
    <location>
        <begin position="83"/>
        <end position="93"/>
    </location>
</feature>
<gene>
    <name evidence="2" type="ORF">S06H3_17500</name>
</gene>
<proteinExistence type="predicted"/>
<protein>
    <submittedName>
        <fullName evidence="2">Uncharacterized protein</fullName>
    </submittedName>
</protein>
<dbReference type="EMBL" id="BARV01008752">
    <property type="protein sequence ID" value="GAI07753.1"/>
    <property type="molecule type" value="Genomic_DNA"/>
</dbReference>
<dbReference type="AlphaFoldDB" id="X1KM51"/>
<accession>X1KM51</accession>
<comment type="caution">
    <text evidence="2">The sequence shown here is derived from an EMBL/GenBank/DDBJ whole genome shotgun (WGS) entry which is preliminary data.</text>
</comment>
<evidence type="ECO:0000313" key="2">
    <source>
        <dbReference type="EMBL" id="GAI07753.1"/>
    </source>
</evidence>
<sequence>MAVQQQVKTRKHKCPPHHWIINSENVGHCKYCPAVKDFGELLLKQGVFAVTGRRGAKASKEEKADKMSAAAKKRWQDPEYQAKQRAAMKAARQSPEYRTKQSVTHIVLPGQHHEKEEPL</sequence>
<evidence type="ECO:0000256" key="1">
    <source>
        <dbReference type="SAM" id="MobiDB-lite"/>
    </source>
</evidence>